<dbReference type="EMBL" id="SHMQ01000005">
    <property type="protein sequence ID" value="RZV39864.1"/>
    <property type="molecule type" value="Genomic_DNA"/>
</dbReference>
<comment type="caution">
    <text evidence="2">The sequence shown here is derived from an EMBL/GenBank/DDBJ whole genome shotgun (WGS) entry which is preliminary data.</text>
</comment>
<protein>
    <submittedName>
        <fullName evidence="2">Uncharacterized protein</fullName>
    </submittedName>
</protein>
<sequence>MDKNSLIDKITSSIKSQLSENGLLYNKIFVFIADKFYNSIRYKTYFSNLNGAFRELTEVIENGYNIDDYETVADFINDYPGYAGLSRIDEVENLNESLKFKIDNDISSIVNLDIAGLNLDDYDFTCLRQAVYDRLKEEGLTSENIIEKIVKPAPFRETILKYERSADRIEEKRELSKREAEEIEIQEDLIAQAIYEDFEELKGRKEKYGKDDVDELRNALSNLLEKFGRDKVKIFIRSIYFRKSVDRSILEVLFPENFAIKI</sequence>
<reference evidence="2 3" key="1">
    <citation type="submission" date="2019-01" db="EMBL/GenBank/DDBJ databases">
        <title>Insights into ecological role of a new deltaproteobacterial order Candidatus Sinidesulfobacterales (Sva0485) by metagenomics and metatranscriptomics.</title>
        <authorList>
            <person name="Tan S."/>
            <person name="Liu J."/>
            <person name="Fang Y."/>
            <person name="Hedlund B."/>
            <person name="Lian Z.-H."/>
            <person name="Huang L.-Y."/>
            <person name="Li J.-T."/>
            <person name="Huang L.-N."/>
            <person name="Li W.-J."/>
            <person name="Jiang H.-C."/>
            <person name="Dong H.-L."/>
            <person name="Shu W.-S."/>
        </authorList>
    </citation>
    <scope>NUCLEOTIDE SEQUENCE [LARGE SCALE GENOMIC DNA]</scope>
    <source>
        <strain evidence="2">AP4</strain>
    </source>
</reference>
<evidence type="ECO:0000256" key="1">
    <source>
        <dbReference type="SAM" id="Coils"/>
    </source>
</evidence>
<name>A0A520XFA3_9DELT</name>
<keyword evidence="1" id="KW-0175">Coiled coil</keyword>
<gene>
    <name evidence="2" type="ORF">EVJ48_02785</name>
</gene>
<dbReference type="AlphaFoldDB" id="A0A520XFA3"/>
<feature type="coiled-coil region" evidence="1">
    <location>
        <begin position="159"/>
        <end position="186"/>
    </location>
</feature>
<proteinExistence type="predicted"/>
<evidence type="ECO:0000313" key="3">
    <source>
        <dbReference type="Proteomes" id="UP000322454"/>
    </source>
</evidence>
<dbReference type="Proteomes" id="UP000322454">
    <property type="component" value="Unassembled WGS sequence"/>
</dbReference>
<organism evidence="2 3">
    <name type="scientific">Candidatus Acidulodesulfobacterium acidiphilum</name>
    <dbReference type="NCBI Taxonomy" id="2597224"/>
    <lineage>
        <taxon>Bacteria</taxon>
        <taxon>Deltaproteobacteria</taxon>
        <taxon>Candidatus Acidulodesulfobacterales</taxon>
        <taxon>Candidatus Acidulodesulfobacterium</taxon>
    </lineage>
</organism>
<evidence type="ECO:0000313" key="2">
    <source>
        <dbReference type="EMBL" id="RZV39864.1"/>
    </source>
</evidence>
<accession>A0A520XFA3</accession>